<dbReference type="Gene3D" id="3.30.450.20">
    <property type="entry name" value="PAS domain"/>
    <property type="match status" value="1"/>
</dbReference>
<dbReference type="NCBIfam" id="TIGR00229">
    <property type="entry name" value="sensory_box"/>
    <property type="match status" value="1"/>
</dbReference>
<dbReference type="PROSITE" id="PS50113">
    <property type="entry name" value="PAC"/>
    <property type="match status" value="1"/>
</dbReference>
<dbReference type="InterPro" id="IPR013656">
    <property type="entry name" value="PAS_4"/>
</dbReference>
<dbReference type="InterPro" id="IPR043128">
    <property type="entry name" value="Rev_trsase/Diguanyl_cyclase"/>
</dbReference>
<evidence type="ECO:0000313" key="8">
    <source>
        <dbReference type="Proteomes" id="UP000245081"/>
    </source>
</evidence>
<dbReference type="PANTHER" id="PTHR44757:SF2">
    <property type="entry name" value="BIOFILM ARCHITECTURE MAINTENANCE PROTEIN MBAA"/>
    <property type="match status" value="1"/>
</dbReference>
<dbReference type="InterPro" id="IPR052155">
    <property type="entry name" value="Biofilm_reg_signaling"/>
</dbReference>
<dbReference type="OrthoDB" id="9804951at2"/>
<keyword evidence="2" id="KW-0472">Membrane</keyword>
<evidence type="ECO:0000256" key="2">
    <source>
        <dbReference type="SAM" id="Phobius"/>
    </source>
</evidence>
<dbReference type="InterPro" id="IPR003660">
    <property type="entry name" value="HAMP_dom"/>
</dbReference>
<accession>A0A2R5F2M8</accession>
<dbReference type="SUPFAM" id="SSF55785">
    <property type="entry name" value="PYP-like sensor domain (PAS domain)"/>
    <property type="match status" value="1"/>
</dbReference>
<dbReference type="GO" id="GO:0071111">
    <property type="term" value="F:cyclic-guanylate-specific phosphodiesterase activity"/>
    <property type="evidence" value="ECO:0007669"/>
    <property type="project" value="UniProtKB-EC"/>
</dbReference>
<dbReference type="EMBL" id="BDOQ01000002">
    <property type="protein sequence ID" value="GBG12850.1"/>
    <property type="molecule type" value="Genomic_DNA"/>
</dbReference>
<dbReference type="SUPFAM" id="SSF141868">
    <property type="entry name" value="EAL domain-like"/>
    <property type="match status" value="1"/>
</dbReference>
<dbReference type="GO" id="GO:0071732">
    <property type="term" value="P:cellular response to nitric oxide"/>
    <property type="evidence" value="ECO:0007669"/>
    <property type="project" value="UniProtKB-ARBA"/>
</dbReference>
<dbReference type="GO" id="GO:0007165">
    <property type="term" value="P:signal transduction"/>
    <property type="evidence" value="ECO:0007669"/>
    <property type="project" value="InterPro"/>
</dbReference>
<reference evidence="7 8" key="1">
    <citation type="journal article" date="2018" name="Environ. Microbiol.">
        <title>Isolation and genomic characterization of Novimethylophilus kurashikiensis gen. nov. sp. nov., a new lanthanide-dependent methylotrophic species of Methylophilaceae.</title>
        <authorList>
            <person name="Lv H."/>
            <person name="Sahin N."/>
            <person name="Tani A."/>
        </authorList>
    </citation>
    <scope>NUCLEOTIDE SEQUENCE [LARGE SCALE GENOMIC DNA]</scope>
    <source>
        <strain evidence="7 8">La2-4</strain>
    </source>
</reference>
<dbReference type="InterPro" id="IPR000700">
    <property type="entry name" value="PAS-assoc_C"/>
</dbReference>
<dbReference type="PROSITE" id="PS50885">
    <property type="entry name" value="HAMP"/>
    <property type="match status" value="1"/>
</dbReference>
<feature type="domain" description="HAMP" evidence="5">
    <location>
        <begin position="183"/>
        <end position="240"/>
    </location>
</feature>
<evidence type="ECO:0000259" key="6">
    <source>
        <dbReference type="PROSITE" id="PS50887"/>
    </source>
</evidence>
<dbReference type="RefSeq" id="WP_109014074.1">
    <property type="nucleotide sequence ID" value="NZ_BDOQ01000002.1"/>
</dbReference>
<dbReference type="InterPro" id="IPR001610">
    <property type="entry name" value="PAC"/>
</dbReference>
<organism evidence="7 8">
    <name type="scientific">Novimethylophilus kurashikiensis</name>
    <dbReference type="NCBI Taxonomy" id="1825523"/>
    <lineage>
        <taxon>Bacteria</taxon>
        <taxon>Pseudomonadati</taxon>
        <taxon>Pseudomonadota</taxon>
        <taxon>Betaproteobacteria</taxon>
        <taxon>Nitrosomonadales</taxon>
        <taxon>Methylophilaceae</taxon>
        <taxon>Novimethylophilus</taxon>
    </lineage>
</organism>
<proteinExistence type="predicted"/>
<feature type="domain" description="EAL" evidence="4">
    <location>
        <begin position="554"/>
        <end position="812"/>
    </location>
</feature>
<dbReference type="InterPro" id="IPR000160">
    <property type="entry name" value="GGDEF_dom"/>
</dbReference>
<dbReference type="PROSITE" id="PS50883">
    <property type="entry name" value="EAL"/>
    <property type="match status" value="1"/>
</dbReference>
<dbReference type="SMART" id="SM00267">
    <property type="entry name" value="GGDEF"/>
    <property type="match status" value="1"/>
</dbReference>
<evidence type="ECO:0000313" key="7">
    <source>
        <dbReference type="EMBL" id="GBG12850.1"/>
    </source>
</evidence>
<evidence type="ECO:0000259" key="4">
    <source>
        <dbReference type="PROSITE" id="PS50883"/>
    </source>
</evidence>
<dbReference type="Pfam" id="PF00990">
    <property type="entry name" value="GGDEF"/>
    <property type="match status" value="1"/>
</dbReference>
<feature type="domain" description="GGDEF" evidence="6">
    <location>
        <begin position="412"/>
        <end position="545"/>
    </location>
</feature>
<dbReference type="PANTHER" id="PTHR44757">
    <property type="entry name" value="DIGUANYLATE CYCLASE DGCP"/>
    <property type="match status" value="1"/>
</dbReference>
<dbReference type="Pfam" id="PF08448">
    <property type="entry name" value="PAS_4"/>
    <property type="match status" value="1"/>
</dbReference>
<dbReference type="AlphaFoldDB" id="A0A2R5F2M8"/>
<keyword evidence="2" id="KW-0812">Transmembrane</keyword>
<dbReference type="CDD" id="cd01948">
    <property type="entry name" value="EAL"/>
    <property type="match status" value="1"/>
</dbReference>
<keyword evidence="8" id="KW-1185">Reference proteome</keyword>
<dbReference type="InterPro" id="IPR001633">
    <property type="entry name" value="EAL_dom"/>
</dbReference>
<dbReference type="SMART" id="SM00304">
    <property type="entry name" value="HAMP"/>
    <property type="match status" value="1"/>
</dbReference>
<feature type="domain" description="PAC" evidence="3">
    <location>
        <begin position="325"/>
        <end position="380"/>
    </location>
</feature>
<feature type="transmembrane region" description="Helical" evidence="2">
    <location>
        <begin position="28"/>
        <end position="49"/>
    </location>
</feature>
<dbReference type="SMART" id="SM00052">
    <property type="entry name" value="EAL"/>
    <property type="match status" value="1"/>
</dbReference>
<comment type="caution">
    <text evidence="7">The sequence shown here is derived from an EMBL/GenBank/DDBJ whole genome shotgun (WGS) entry which is preliminary data.</text>
</comment>
<dbReference type="Gene3D" id="3.20.20.450">
    <property type="entry name" value="EAL domain"/>
    <property type="match status" value="1"/>
</dbReference>
<protein>
    <recommendedName>
        <fullName evidence="9">Diguanylate cyclase</fullName>
    </recommendedName>
</protein>
<dbReference type="Gene3D" id="3.30.70.270">
    <property type="match status" value="1"/>
</dbReference>
<dbReference type="Pfam" id="PF00563">
    <property type="entry name" value="EAL"/>
    <property type="match status" value="1"/>
</dbReference>
<dbReference type="NCBIfam" id="TIGR00254">
    <property type="entry name" value="GGDEF"/>
    <property type="match status" value="1"/>
</dbReference>
<name>A0A2R5F2M8_9PROT</name>
<evidence type="ECO:0000259" key="5">
    <source>
        <dbReference type="PROSITE" id="PS50885"/>
    </source>
</evidence>
<dbReference type="InterPro" id="IPR035965">
    <property type="entry name" value="PAS-like_dom_sf"/>
</dbReference>
<dbReference type="Gene3D" id="6.10.340.10">
    <property type="match status" value="1"/>
</dbReference>
<evidence type="ECO:0000259" key="3">
    <source>
        <dbReference type="PROSITE" id="PS50113"/>
    </source>
</evidence>
<dbReference type="CDD" id="cd00130">
    <property type="entry name" value="PAS"/>
    <property type="match status" value="1"/>
</dbReference>
<dbReference type="InterPro" id="IPR000014">
    <property type="entry name" value="PAS"/>
</dbReference>
<dbReference type="GO" id="GO:0016020">
    <property type="term" value="C:membrane"/>
    <property type="evidence" value="ECO:0007669"/>
    <property type="project" value="InterPro"/>
</dbReference>
<evidence type="ECO:0008006" key="9">
    <source>
        <dbReference type="Google" id="ProtNLM"/>
    </source>
</evidence>
<keyword evidence="2" id="KW-1133">Transmembrane helix</keyword>
<dbReference type="InterPro" id="IPR035919">
    <property type="entry name" value="EAL_sf"/>
</dbReference>
<dbReference type="CDD" id="cd01949">
    <property type="entry name" value="GGDEF"/>
    <property type="match status" value="1"/>
</dbReference>
<dbReference type="InterPro" id="IPR029787">
    <property type="entry name" value="Nucleotide_cyclase"/>
</dbReference>
<dbReference type="Proteomes" id="UP000245081">
    <property type="component" value="Unassembled WGS sequence"/>
</dbReference>
<sequence>MNKTFMLQRMWVWFRQWGRGSLVIDSTFRVLMVGALLAALFAMGSMAFIRDQETKRLMAHVDALLSTVESSVSVACFTGDATLAGDISRGLLTNKLVAGVRISAGKAVLTDRLREGTIKDERFVVTRPIPSPFGAGDMVGEVTLVADGEFIRAQAMSYSQISAIFLVMELLAVSIAVALVMLHTVVRPIREFSRRVHDVDINASKVDAYVIPPEGNEKNEIGRLAADFNIMIGNVRDLLAAEHAMQEEIATRERRFRTLVENSPDIIARYDRDFRRVFVNPAYAHETGTPIERALQRPVEDDTIWRPHMSCEEYQARLRHVMLTGKPDHVLLEWHRDDGRLVSHEMYIVAEYDGNGQVEGTLAIGRDMTERLAVERLLQRQASYDALTGLLNRRMFGERLREEIAHAERTGTAIGVLFIDLDRFKEVNDTLGHEVGDLLLVDAARRLTHCVRESDIVARLGGDEFIVVVPNAVEAKHLARIAGEIIQRMEQPFHVDGNTCYISASIGITCFPEDATQQETLLSCADQAMYAAKEQGRNGFSFFTREMQTQSQNRLHLANDLREALANNQLQVWFQPIAEVATGEVVKAEALLRWVHPDRGMVSPAQFVPIAEENGCIHDIGNWVFQRSALMAKQWSDLFPSVGGDAPSISVNLSPRQFTRGDFSDHWAAYINEIGLQTESIVVEITEGLLLSDASDILGKLENLRAAGMQVALDDFGTGYSAMAYLKKFPIDYLKIDRSFVRDIDADANDRAIAEAIVAMAHKLGIKVVAEGVETEAQRDILASVGCEYLQGYLYAKPMPEDEFLAYVSHRAAPRVKVASL</sequence>
<dbReference type="SUPFAM" id="SSF55073">
    <property type="entry name" value="Nucleotide cyclase"/>
    <property type="match status" value="1"/>
</dbReference>
<dbReference type="FunFam" id="3.30.70.270:FF:000001">
    <property type="entry name" value="Diguanylate cyclase domain protein"/>
    <property type="match status" value="1"/>
</dbReference>
<dbReference type="PROSITE" id="PS50887">
    <property type="entry name" value="GGDEF"/>
    <property type="match status" value="1"/>
</dbReference>
<comment type="catalytic activity">
    <reaction evidence="1">
        <text>3',3'-c-di-GMP + H2O = 5'-phosphoguanylyl(3'-&gt;5')guanosine + H(+)</text>
        <dbReference type="Rhea" id="RHEA:24902"/>
        <dbReference type="ChEBI" id="CHEBI:15377"/>
        <dbReference type="ChEBI" id="CHEBI:15378"/>
        <dbReference type="ChEBI" id="CHEBI:58754"/>
        <dbReference type="ChEBI" id="CHEBI:58805"/>
        <dbReference type="EC" id="3.1.4.52"/>
    </reaction>
    <physiologicalReaction direction="left-to-right" evidence="1">
        <dbReference type="Rhea" id="RHEA:24903"/>
    </physiologicalReaction>
</comment>
<dbReference type="SMART" id="SM00086">
    <property type="entry name" value="PAC"/>
    <property type="match status" value="1"/>
</dbReference>
<feature type="transmembrane region" description="Helical" evidence="2">
    <location>
        <begin position="161"/>
        <end position="186"/>
    </location>
</feature>
<gene>
    <name evidence="7" type="ORF">NMK_0385</name>
</gene>
<dbReference type="FunFam" id="3.20.20.450:FF:000001">
    <property type="entry name" value="Cyclic di-GMP phosphodiesterase yahA"/>
    <property type="match status" value="1"/>
</dbReference>
<evidence type="ECO:0000256" key="1">
    <source>
        <dbReference type="ARBA" id="ARBA00051114"/>
    </source>
</evidence>